<dbReference type="Proteomes" id="UP000886721">
    <property type="component" value="Unassembled WGS sequence"/>
</dbReference>
<name>A0A9D1WUU8_9FIRM</name>
<dbReference type="InterPro" id="IPR017016">
    <property type="entry name" value="UCP033595"/>
</dbReference>
<dbReference type="Pfam" id="PF20124">
    <property type="entry name" value="DUF6514"/>
    <property type="match status" value="1"/>
</dbReference>
<protein>
    <submittedName>
        <fullName evidence="1">Uncharacterized protein</fullName>
    </submittedName>
</protein>
<accession>A0A9D1WUU8</accession>
<gene>
    <name evidence="1" type="ORF">H9735_06035</name>
</gene>
<reference evidence="1" key="2">
    <citation type="submission" date="2021-04" db="EMBL/GenBank/DDBJ databases">
        <authorList>
            <person name="Gilroy R."/>
        </authorList>
    </citation>
    <scope>NUCLEOTIDE SEQUENCE</scope>
    <source>
        <strain evidence="1">CHK191-13928</strain>
    </source>
</reference>
<evidence type="ECO:0000313" key="2">
    <source>
        <dbReference type="Proteomes" id="UP000886721"/>
    </source>
</evidence>
<organism evidence="1 2">
    <name type="scientific">Candidatus Anaerostipes excrementavium</name>
    <dbReference type="NCBI Taxonomy" id="2838463"/>
    <lineage>
        <taxon>Bacteria</taxon>
        <taxon>Bacillati</taxon>
        <taxon>Bacillota</taxon>
        <taxon>Clostridia</taxon>
        <taxon>Lachnospirales</taxon>
        <taxon>Lachnospiraceae</taxon>
        <taxon>Anaerostipes</taxon>
    </lineage>
</organism>
<evidence type="ECO:0000313" key="1">
    <source>
        <dbReference type="EMBL" id="HIX67673.1"/>
    </source>
</evidence>
<comment type="caution">
    <text evidence="1">The sequence shown here is derived from an EMBL/GenBank/DDBJ whole genome shotgun (WGS) entry which is preliminary data.</text>
</comment>
<reference evidence="1" key="1">
    <citation type="journal article" date="2021" name="PeerJ">
        <title>Extensive microbial diversity within the chicken gut microbiome revealed by metagenomics and culture.</title>
        <authorList>
            <person name="Gilroy R."/>
            <person name="Ravi A."/>
            <person name="Getino M."/>
            <person name="Pursley I."/>
            <person name="Horton D.L."/>
            <person name="Alikhan N.F."/>
            <person name="Baker D."/>
            <person name="Gharbi K."/>
            <person name="Hall N."/>
            <person name="Watson M."/>
            <person name="Adriaenssens E.M."/>
            <person name="Foster-Nyarko E."/>
            <person name="Jarju S."/>
            <person name="Secka A."/>
            <person name="Antonio M."/>
            <person name="Oren A."/>
            <person name="Chaudhuri R.R."/>
            <person name="La Ragione R."/>
            <person name="Hildebrand F."/>
            <person name="Pallen M.J."/>
        </authorList>
    </citation>
    <scope>NUCLEOTIDE SEQUENCE</scope>
    <source>
        <strain evidence="1">CHK191-13928</strain>
    </source>
</reference>
<sequence length="100" mass="11811">MKRKIMEGRNTFLDDKSRQNIVSYYLMEDREREVYGVAVEKFREGSDEIEWDAVPALSHSPESARRMVRYLMEYQVTPMTLAEAVDTIQWMEDQDGNTIL</sequence>
<dbReference type="EMBL" id="DXEM01000018">
    <property type="protein sequence ID" value="HIX67673.1"/>
    <property type="molecule type" value="Genomic_DNA"/>
</dbReference>
<proteinExistence type="predicted"/>
<dbReference type="AlphaFoldDB" id="A0A9D1WUU8"/>